<keyword evidence="1" id="KW-1133">Transmembrane helix</keyword>
<name>A0A6M3JDV4_9ZZZZ</name>
<accession>A0A6M3JDV4</accession>
<sequence length="164" mass="18937">MKSGIGGIKPKKKIEFDFGDIFSILVVFSLIFLVGGLIRTCYIDGISYFQIEDILTSEQKLEPLLGQENIYFLSIKKSDKYYIDKKINFRVMKENGAEFVEEFVDNNQIMIQEKNILGNEAKLKIVNNKKVQRNKRTNKETGLKEYAPSTYIFTIPKGTVKYVE</sequence>
<dbReference type="EMBL" id="MT141567">
    <property type="protein sequence ID" value="QJA67181.1"/>
    <property type="molecule type" value="Genomic_DNA"/>
</dbReference>
<dbReference type="AlphaFoldDB" id="A0A6M3JDV4"/>
<evidence type="ECO:0000313" key="2">
    <source>
        <dbReference type="EMBL" id="QJA67181.1"/>
    </source>
</evidence>
<keyword evidence="1" id="KW-0812">Transmembrane</keyword>
<organism evidence="2">
    <name type="scientific">viral metagenome</name>
    <dbReference type="NCBI Taxonomy" id="1070528"/>
    <lineage>
        <taxon>unclassified sequences</taxon>
        <taxon>metagenomes</taxon>
        <taxon>organismal metagenomes</taxon>
    </lineage>
</organism>
<proteinExistence type="predicted"/>
<gene>
    <name evidence="2" type="ORF">MM415B00267_0007</name>
</gene>
<keyword evidence="1" id="KW-0472">Membrane</keyword>
<feature type="transmembrane region" description="Helical" evidence="1">
    <location>
        <begin position="21"/>
        <end position="38"/>
    </location>
</feature>
<reference evidence="2" key="1">
    <citation type="submission" date="2020-03" db="EMBL/GenBank/DDBJ databases">
        <title>The deep terrestrial virosphere.</title>
        <authorList>
            <person name="Holmfeldt K."/>
            <person name="Nilsson E."/>
            <person name="Simone D."/>
            <person name="Lopez-Fernandez M."/>
            <person name="Wu X."/>
            <person name="de Brujin I."/>
            <person name="Lundin D."/>
            <person name="Andersson A."/>
            <person name="Bertilsson S."/>
            <person name="Dopson M."/>
        </authorList>
    </citation>
    <scope>NUCLEOTIDE SEQUENCE</scope>
    <source>
        <strain evidence="2">MM415B00267</strain>
    </source>
</reference>
<protein>
    <submittedName>
        <fullName evidence="2">Uncharacterized protein</fullName>
    </submittedName>
</protein>
<evidence type="ECO:0000256" key="1">
    <source>
        <dbReference type="SAM" id="Phobius"/>
    </source>
</evidence>